<comment type="caution">
    <text evidence="3">The sequence shown here is derived from an EMBL/GenBank/DDBJ whole genome shotgun (WGS) entry which is preliminary data.</text>
</comment>
<keyword evidence="2" id="KW-0812">Transmembrane</keyword>
<evidence type="ECO:0000256" key="1">
    <source>
        <dbReference type="SAM" id="MobiDB-lite"/>
    </source>
</evidence>
<proteinExistence type="predicted"/>
<dbReference type="EMBL" id="JBHSBC010000001">
    <property type="protein sequence ID" value="MFC3978783.1"/>
    <property type="molecule type" value="Genomic_DNA"/>
</dbReference>
<dbReference type="Proteomes" id="UP001595698">
    <property type="component" value="Unassembled WGS sequence"/>
</dbReference>
<sequence>MRGGPLFNRLAGGGRRFLLIALLFLLVLAVPGFVVISPFFLTLLNDQGADWSRLSDIGQTYGAASAVLAVFALMGVTASLILQAREAKAGREQTLRALHTDLMRMAMDDPLYRACWGTFFTSQDADEQRAHMYVNMIVNHWLMMWELRAITEAHLRSVAAVVLAGPMGWRFWTDARRRRLVSAGTRRERRFNRILDEVYRTVPAPAARRPEPPRRPSRFPRLPRRRPDARAVRGGLLFLALLAAVASAVRRLRAPRARPDDV</sequence>
<dbReference type="RefSeq" id="WP_386187060.1">
    <property type="nucleotide sequence ID" value="NZ_JBHSBC010000001.1"/>
</dbReference>
<feature type="transmembrane region" description="Helical" evidence="2">
    <location>
        <begin position="61"/>
        <end position="82"/>
    </location>
</feature>
<dbReference type="InterPro" id="IPR045728">
    <property type="entry name" value="DUF6082"/>
</dbReference>
<evidence type="ECO:0000313" key="3">
    <source>
        <dbReference type="EMBL" id="MFC3978783.1"/>
    </source>
</evidence>
<reference evidence="4" key="1">
    <citation type="journal article" date="2019" name="Int. J. Syst. Evol. Microbiol.">
        <title>The Global Catalogue of Microorganisms (GCM) 10K type strain sequencing project: providing services to taxonomists for standard genome sequencing and annotation.</title>
        <authorList>
            <consortium name="The Broad Institute Genomics Platform"/>
            <consortium name="The Broad Institute Genome Sequencing Center for Infectious Disease"/>
            <person name="Wu L."/>
            <person name="Ma J."/>
        </authorList>
    </citation>
    <scope>NUCLEOTIDE SEQUENCE [LARGE SCALE GENOMIC DNA]</scope>
    <source>
        <strain evidence="4">TBRC 7912</strain>
    </source>
</reference>
<gene>
    <name evidence="3" type="ORF">ACFOYY_01525</name>
</gene>
<organism evidence="3 4">
    <name type="scientific">Streptosporangium jomthongense</name>
    <dbReference type="NCBI Taxonomy" id="1193683"/>
    <lineage>
        <taxon>Bacteria</taxon>
        <taxon>Bacillati</taxon>
        <taxon>Actinomycetota</taxon>
        <taxon>Actinomycetes</taxon>
        <taxon>Streptosporangiales</taxon>
        <taxon>Streptosporangiaceae</taxon>
        <taxon>Streptosporangium</taxon>
    </lineage>
</organism>
<name>A0ABV8ETW0_9ACTN</name>
<evidence type="ECO:0000256" key="2">
    <source>
        <dbReference type="SAM" id="Phobius"/>
    </source>
</evidence>
<keyword evidence="2" id="KW-0472">Membrane</keyword>
<keyword evidence="4" id="KW-1185">Reference proteome</keyword>
<keyword evidence="2" id="KW-1133">Transmembrane helix</keyword>
<protein>
    <submittedName>
        <fullName evidence="3">DUF6082 family protein</fullName>
    </submittedName>
</protein>
<evidence type="ECO:0000313" key="4">
    <source>
        <dbReference type="Proteomes" id="UP001595698"/>
    </source>
</evidence>
<accession>A0ABV8ETW0</accession>
<feature type="compositionally biased region" description="Basic residues" evidence="1">
    <location>
        <begin position="215"/>
        <end position="224"/>
    </location>
</feature>
<dbReference type="Pfam" id="PF19560">
    <property type="entry name" value="DUF6082"/>
    <property type="match status" value="1"/>
</dbReference>
<feature type="transmembrane region" description="Helical" evidence="2">
    <location>
        <begin position="231"/>
        <end position="249"/>
    </location>
</feature>
<feature type="region of interest" description="Disordered" evidence="1">
    <location>
        <begin position="205"/>
        <end position="225"/>
    </location>
</feature>
<feature type="transmembrane region" description="Helical" evidence="2">
    <location>
        <begin position="17"/>
        <end position="41"/>
    </location>
</feature>